<dbReference type="AlphaFoldDB" id="A0A3M9MUL1"/>
<dbReference type="OrthoDB" id="9804872at2"/>
<sequence length="301" mass="34650">MKTEYEVVYRTHNTYEENVREAFFSFLILPCQNENQVVRNVAWSNSLEAETFQHTNPFGFEVINLHSVEPFSAFEFQMRAIVEKSWTPFPLEGLLPLEEEQRLLHDHLFYLENHQYLGFGHYTNIKEMYRSKLLMRSPEQGVYDYLQKLNNFINDLLEFDPVPTHVCTSANEVLKLGRGVCQDYTHLFIGIARLNKIPCRYVSGYLNQGLELEGSAVMHAWAEAFIPGFGWQGFDPTNNLLADVHYIKAAHGSDYADCSPLKGTLKTNGKQKTSYGVSVHPLQEAEQPQQQQMQTQSSLQV</sequence>
<protein>
    <submittedName>
        <fullName evidence="2">Transglutaminase family protein</fullName>
    </submittedName>
</protein>
<evidence type="ECO:0000313" key="2">
    <source>
        <dbReference type="EMBL" id="RNI29211.1"/>
    </source>
</evidence>
<feature type="domain" description="Transglutaminase-like" evidence="1">
    <location>
        <begin position="173"/>
        <end position="238"/>
    </location>
</feature>
<gene>
    <name evidence="2" type="ORF">EFB08_07260</name>
</gene>
<evidence type="ECO:0000313" key="3">
    <source>
        <dbReference type="Proteomes" id="UP000272117"/>
    </source>
</evidence>
<dbReference type="PANTHER" id="PTHR33490:SF6">
    <property type="entry name" value="SLL1049 PROTEIN"/>
    <property type="match status" value="1"/>
</dbReference>
<proteinExistence type="predicted"/>
<dbReference type="RefSeq" id="WP_123126271.1">
    <property type="nucleotide sequence ID" value="NZ_RJJD01000003.1"/>
</dbReference>
<dbReference type="EMBL" id="RJJD01000003">
    <property type="protein sequence ID" value="RNI29211.1"/>
    <property type="molecule type" value="Genomic_DNA"/>
</dbReference>
<organism evidence="2 3">
    <name type="scientific">Rufibacter latericius</name>
    <dbReference type="NCBI Taxonomy" id="2487040"/>
    <lineage>
        <taxon>Bacteria</taxon>
        <taxon>Pseudomonadati</taxon>
        <taxon>Bacteroidota</taxon>
        <taxon>Cytophagia</taxon>
        <taxon>Cytophagales</taxon>
        <taxon>Hymenobacteraceae</taxon>
        <taxon>Rufibacter</taxon>
    </lineage>
</organism>
<dbReference type="SUPFAM" id="SSF54001">
    <property type="entry name" value="Cysteine proteinases"/>
    <property type="match status" value="1"/>
</dbReference>
<reference evidence="2 3" key="1">
    <citation type="submission" date="2018-11" db="EMBL/GenBank/DDBJ databases">
        <title>Rufibacter latericius sp. nov., isolated from water in Baiyang Lake.</title>
        <authorList>
            <person name="Yang Y."/>
        </authorList>
    </citation>
    <scope>NUCLEOTIDE SEQUENCE [LARGE SCALE GENOMIC DNA]</scope>
    <source>
        <strain evidence="2 3">R-22-1c-1</strain>
    </source>
</reference>
<comment type="caution">
    <text evidence="2">The sequence shown here is derived from an EMBL/GenBank/DDBJ whole genome shotgun (WGS) entry which is preliminary data.</text>
</comment>
<dbReference type="SMART" id="SM00460">
    <property type="entry name" value="TGc"/>
    <property type="match status" value="1"/>
</dbReference>
<dbReference type="InterPro" id="IPR038765">
    <property type="entry name" value="Papain-like_cys_pep_sf"/>
</dbReference>
<dbReference type="Gene3D" id="3.10.620.30">
    <property type="match status" value="1"/>
</dbReference>
<dbReference type="PANTHER" id="PTHR33490">
    <property type="entry name" value="BLR5614 PROTEIN-RELATED"/>
    <property type="match status" value="1"/>
</dbReference>
<dbReference type="Pfam" id="PF01841">
    <property type="entry name" value="Transglut_core"/>
    <property type="match status" value="1"/>
</dbReference>
<accession>A0A3M9MUL1</accession>
<keyword evidence="3" id="KW-1185">Reference proteome</keyword>
<dbReference type="Proteomes" id="UP000272117">
    <property type="component" value="Unassembled WGS sequence"/>
</dbReference>
<name>A0A3M9MUL1_9BACT</name>
<dbReference type="InterPro" id="IPR002931">
    <property type="entry name" value="Transglutaminase-like"/>
</dbReference>
<evidence type="ECO:0000259" key="1">
    <source>
        <dbReference type="SMART" id="SM00460"/>
    </source>
</evidence>